<reference evidence="1 2" key="1">
    <citation type="submission" date="2018-09" db="EMBL/GenBank/DDBJ databases">
        <title>Paenibacillus aracenensis nov. sp. isolated from a cave in southern Spain.</title>
        <authorList>
            <person name="Jurado V."/>
            <person name="Gutierrez-Patricio S."/>
            <person name="Gonzalez-Pimentel J.L."/>
            <person name="Miller A.Z."/>
            <person name="Laiz L."/>
            <person name="Saiz-Jimenez C."/>
        </authorList>
    </citation>
    <scope>NUCLEOTIDE SEQUENCE [LARGE SCALE GENOMIC DNA]</scope>
    <source>
        <strain evidence="1 2">DSM 22867</strain>
    </source>
</reference>
<organism evidence="1 2">
    <name type="scientific">Paenibacillus nanensis</name>
    <dbReference type="NCBI Taxonomy" id="393251"/>
    <lineage>
        <taxon>Bacteria</taxon>
        <taxon>Bacillati</taxon>
        <taxon>Bacillota</taxon>
        <taxon>Bacilli</taxon>
        <taxon>Bacillales</taxon>
        <taxon>Paenibacillaceae</taxon>
        <taxon>Paenibacillus</taxon>
    </lineage>
</organism>
<accession>A0A3A1UT63</accession>
<dbReference type="OrthoDB" id="6194834at2"/>
<dbReference type="AlphaFoldDB" id="A0A3A1UT63"/>
<dbReference type="Proteomes" id="UP000266482">
    <property type="component" value="Unassembled WGS sequence"/>
</dbReference>
<gene>
    <name evidence="1" type="ORF">D3P08_15010</name>
</gene>
<proteinExistence type="predicted"/>
<dbReference type="RefSeq" id="WP_119600513.1">
    <property type="nucleotide sequence ID" value="NZ_QXQA01000009.1"/>
</dbReference>
<keyword evidence="2" id="KW-1185">Reference proteome</keyword>
<protein>
    <submittedName>
        <fullName evidence="1">Type II toxin-antitoxin system HicA family toxin</fullName>
    </submittedName>
</protein>
<evidence type="ECO:0000313" key="1">
    <source>
        <dbReference type="EMBL" id="RIX51729.1"/>
    </source>
</evidence>
<comment type="caution">
    <text evidence="1">The sequence shown here is derived from an EMBL/GenBank/DDBJ whole genome shotgun (WGS) entry which is preliminary data.</text>
</comment>
<evidence type="ECO:0000313" key="2">
    <source>
        <dbReference type="Proteomes" id="UP000266482"/>
    </source>
</evidence>
<sequence length="122" mass="14084">MSKPVKAAALGIAGLILFCLLLAGLYVHNMGLNNIKLMYELHRNNHSILRMETEGQYVTKTSYKNERLLEKMKEEGWTFVGQEGSGYFFERNGQKTIVTAKQIWNRHYIMYQVTDHAVDLTN</sequence>
<name>A0A3A1UT63_9BACL</name>
<dbReference type="EMBL" id="QXQA01000009">
    <property type="protein sequence ID" value="RIX51729.1"/>
    <property type="molecule type" value="Genomic_DNA"/>
</dbReference>